<dbReference type="Proteomes" id="UP000069620">
    <property type="component" value="Unassembled WGS sequence"/>
</dbReference>
<protein>
    <submittedName>
        <fullName evidence="1">Uncharacterized protein</fullName>
    </submittedName>
</protein>
<reference evidence="2" key="2">
    <citation type="submission" date="2016-02" db="EMBL/GenBank/DDBJ databases">
        <title>Draft genome sequence of five rapidly growing Mycobacterium species.</title>
        <authorList>
            <person name="Katahira K."/>
            <person name="Gotou Y."/>
            <person name="Iida K."/>
            <person name="Ogura Y."/>
            <person name="Hayashi T."/>
        </authorList>
    </citation>
    <scope>NUCLEOTIDE SEQUENCE [LARGE SCALE GENOMIC DNA]</scope>
    <source>
        <strain evidence="2">JCM15654</strain>
    </source>
</reference>
<dbReference type="STRING" id="146020.RMCB_3168"/>
<organism evidence="1 2">
    <name type="scientific">Mycolicibacterium brisbanense</name>
    <dbReference type="NCBI Taxonomy" id="146020"/>
    <lineage>
        <taxon>Bacteria</taxon>
        <taxon>Bacillati</taxon>
        <taxon>Actinomycetota</taxon>
        <taxon>Actinomycetes</taxon>
        <taxon>Mycobacteriales</taxon>
        <taxon>Mycobacteriaceae</taxon>
        <taxon>Mycolicibacterium</taxon>
    </lineage>
</organism>
<gene>
    <name evidence="1" type="ORF">RMCB_3168</name>
</gene>
<proteinExistence type="predicted"/>
<comment type="caution">
    <text evidence="1">The sequence shown here is derived from an EMBL/GenBank/DDBJ whole genome shotgun (WGS) entry which is preliminary data.</text>
</comment>
<name>A0A117I5V2_9MYCO</name>
<sequence length="91" mass="9736">MNPEKPKLPPNFADTVNDTAMLTKDAIDRASGVLGDAVKRWMDGLARSDVDAVTRNIGTQLNEFWLKVYDTAEENVTPPPAGQGNPPGGGI</sequence>
<keyword evidence="2" id="KW-1185">Reference proteome</keyword>
<dbReference type="RefSeq" id="WP_029368974.1">
    <property type="nucleotide sequence ID" value="NZ_BCSX01000024.1"/>
</dbReference>
<dbReference type="OrthoDB" id="4734808at2"/>
<accession>A0A117I5V2</accession>
<dbReference type="EMBL" id="BCSX01000024">
    <property type="protein sequence ID" value="GAS89072.1"/>
    <property type="molecule type" value="Genomic_DNA"/>
</dbReference>
<evidence type="ECO:0000313" key="1">
    <source>
        <dbReference type="EMBL" id="GAS89072.1"/>
    </source>
</evidence>
<reference evidence="2" key="1">
    <citation type="journal article" date="2016" name="Genome Announc.">
        <title>Draft Genome Sequences of Five Rapidly Growing Mycobacterium Species, M. thermoresistibile, M. fortuitum subsp. acetamidolyticum, M. canariasense, M. brisbanense, and M. novocastrense.</title>
        <authorList>
            <person name="Katahira K."/>
            <person name="Ogura Y."/>
            <person name="Gotoh Y."/>
            <person name="Hayashi T."/>
        </authorList>
    </citation>
    <scope>NUCLEOTIDE SEQUENCE [LARGE SCALE GENOMIC DNA]</scope>
    <source>
        <strain evidence="2">JCM15654</strain>
    </source>
</reference>
<dbReference type="AlphaFoldDB" id="A0A117I5V2"/>
<evidence type="ECO:0000313" key="2">
    <source>
        <dbReference type="Proteomes" id="UP000069620"/>
    </source>
</evidence>